<dbReference type="Proteomes" id="UP001328107">
    <property type="component" value="Unassembled WGS sequence"/>
</dbReference>
<name>A0AAN4ZNP8_9BILA</name>
<evidence type="ECO:0000256" key="1">
    <source>
        <dbReference type="SAM" id="MobiDB-lite"/>
    </source>
</evidence>
<reference evidence="3" key="1">
    <citation type="submission" date="2022-10" db="EMBL/GenBank/DDBJ databases">
        <title>Genome assembly of Pristionchus species.</title>
        <authorList>
            <person name="Yoshida K."/>
            <person name="Sommer R.J."/>
        </authorList>
    </citation>
    <scope>NUCLEOTIDE SEQUENCE [LARGE SCALE GENOMIC DNA]</scope>
    <source>
        <strain evidence="3">RS5460</strain>
    </source>
</reference>
<dbReference type="PANTHER" id="PTHR35014">
    <property type="entry name" value="INFECTION RESPONSE PROTEIN-RELATED"/>
    <property type="match status" value="1"/>
</dbReference>
<keyword evidence="3" id="KW-1185">Reference proteome</keyword>
<evidence type="ECO:0000313" key="3">
    <source>
        <dbReference type="Proteomes" id="UP001328107"/>
    </source>
</evidence>
<comment type="caution">
    <text evidence="2">The sequence shown here is derived from an EMBL/GenBank/DDBJ whole genome shotgun (WGS) entry which is preliminary data.</text>
</comment>
<dbReference type="PANTHER" id="PTHR35014:SF1">
    <property type="entry name" value="INFECTION RESPONSE PROTEIN"/>
    <property type="match status" value="1"/>
</dbReference>
<gene>
    <name evidence="2" type="ORF">PMAYCL1PPCAC_12824</name>
</gene>
<accession>A0AAN4ZNP8</accession>
<evidence type="ECO:0000313" key="2">
    <source>
        <dbReference type="EMBL" id="GMR42629.1"/>
    </source>
</evidence>
<sequence length="307" mass="33755">KKKEIETKGACDGMIPSCPSNFHSCDSMKECFDTFYNGVEKAGVKSPIPDYQTYASNMKKTFENPNGIDNMCRLQSSLHACLILHTNKNCPLNAASFRSMYNMNYEQAYHYSTDFELRKQQCINKEGVKQNTCLTKARSLLNMCTPDIPHNLTLGRACTDLRLAMKCNTFAVRQSCPASAQKMYCVTQGLIYQQDALGFCDGWMPECEEWEPVSTTAAPPKTTSTITVAPAGTTTTKSSIPTTSTTTTTTTSTTTKGPNQPTTSDIPTTSTNVPPTTTSTFKTTTTSLVSLPFSFFTSLLLTIRLLL</sequence>
<organism evidence="2 3">
    <name type="scientific">Pristionchus mayeri</name>
    <dbReference type="NCBI Taxonomy" id="1317129"/>
    <lineage>
        <taxon>Eukaryota</taxon>
        <taxon>Metazoa</taxon>
        <taxon>Ecdysozoa</taxon>
        <taxon>Nematoda</taxon>
        <taxon>Chromadorea</taxon>
        <taxon>Rhabditida</taxon>
        <taxon>Rhabditina</taxon>
        <taxon>Diplogasteromorpha</taxon>
        <taxon>Diplogasteroidea</taxon>
        <taxon>Neodiplogasteridae</taxon>
        <taxon>Pristionchus</taxon>
    </lineage>
</organism>
<feature type="region of interest" description="Disordered" evidence="1">
    <location>
        <begin position="214"/>
        <end position="278"/>
    </location>
</feature>
<dbReference type="AlphaFoldDB" id="A0AAN4ZNP8"/>
<dbReference type="EMBL" id="BTRK01000003">
    <property type="protein sequence ID" value="GMR42629.1"/>
    <property type="molecule type" value="Genomic_DNA"/>
</dbReference>
<protein>
    <submittedName>
        <fullName evidence="2">Uncharacterized protein</fullName>
    </submittedName>
</protein>
<feature type="non-terminal residue" evidence="2">
    <location>
        <position position="1"/>
    </location>
</feature>
<proteinExistence type="predicted"/>